<name>A0A4R5VEZ3_9BACT</name>
<organism evidence="1 2">
    <name type="scientific">Algoriphagus formosus</name>
    <dbReference type="NCBI Taxonomy" id="2007308"/>
    <lineage>
        <taxon>Bacteria</taxon>
        <taxon>Pseudomonadati</taxon>
        <taxon>Bacteroidota</taxon>
        <taxon>Cytophagia</taxon>
        <taxon>Cytophagales</taxon>
        <taxon>Cyclobacteriaceae</taxon>
        <taxon>Algoriphagus</taxon>
    </lineage>
</organism>
<reference evidence="1 2" key="1">
    <citation type="submission" date="2019-03" db="EMBL/GenBank/DDBJ databases">
        <title>Algoriphagus aquimaris sp. nov., isolated form marine sediment in Pohang, Korea.</title>
        <authorList>
            <person name="Kim J."/>
            <person name="Yoon S.-H."/>
            <person name="Lee S.-S."/>
        </authorList>
    </citation>
    <scope>NUCLEOTIDE SEQUENCE [LARGE SCALE GENOMIC DNA]</scope>
    <source>
        <strain evidence="1 2">F21</strain>
    </source>
</reference>
<dbReference type="InterPro" id="IPR011044">
    <property type="entry name" value="Quino_amine_DH_bsu"/>
</dbReference>
<protein>
    <recommendedName>
        <fullName evidence="3">6-bladed beta-propeller</fullName>
    </recommendedName>
</protein>
<sequence>MIRKLSQSLKVFFLGIVILSGNTLKAQTTFSKIAEFKIDLLYPVEIIDYHPAKKQYLGYINQESKGNKIALFSENGKVLVSEKLQGEGPNQIVESINQIAFAEDGTIWIHSSQNLYQYDQNLKKVNKIAFRSKYNVTLYSPKKLTYFYENGIKGDYSFISQPSGYSTFFGFTDFLKENLIEVFNPKNENTYNLAPVLGRSNFSKLDPSIESIYAPVYSLDKSRGKLYLTTTLDDEISIIDLKSKKKTEALKIRHENFPVLKSSSISLNNIASKGPINLGAKNDNIYVLSDGTVLLEYIRAISPGVYEQKITENQNYNHFGDPSYRRLILIRNGKQVGEDIQLPYGEIAMLLPDDTLLIKLLNPDEEEDFTRYGIFELK</sequence>
<accession>A0A4R5VEZ3</accession>
<gene>
    <name evidence="1" type="ORF">E1898_00265</name>
</gene>
<evidence type="ECO:0000313" key="2">
    <source>
        <dbReference type="Proteomes" id="UP000295438"/>
    </source>
</evidence>
<comment type="caution">
    <text evidence="1">The sequence shown here is derived from an EMBL/GenBank/DDBJ whole genome shotgun (WGS) entry which is preliminary data.</text>
</comment>
<proteinExistence type="predicted"/>
<dbReference type="EMBL" id="SMUW01000014">
    <property type="protein sequence ID" value="TDK51027.1"/>
    <property type="molecule type" value="Genomic_DNA"/>
</dbReference>
<dbReference type="Proteomes" id="UP000295438">
    <property type="component" value="Unassembled WGS sequence"/>
</dbReference>
<dbReference type="SUPFAM" id="SSF50969">
    <property type="entry name" value="YVTN repeat-like/Quinoprotein amine dehydrogenase"/>
    <property type="match status" value="1"/>
</dbReference>
<keyword evidence="2" id="KW-1185">Reference proteome</keyword>
<dbReference type="RefSeq" id="WP_133389380.1">
    <property type="nucleotide sequence ID" value="NZ_SMUW01000014.1"/>
</dbReference>
<evidence type="ECO:0008006" key="3">
    <source>
        <dbReference type="Google" id="ProtNLM"/>
    </source>
</evidence>
<dbReference type="AlphaFoldDB" id="A0A4R5VEZ3"/>
<evidence type="ECO:0000313" key="1">
    <source>
        <dbReference type="EMBL" id="TDK51027.1"/>
    </source>
</evidence>